<dbReference type="PANTHER" id="PTHR46889">
    <property type="entry name" value="TRANSPOSASE INSF FOR INSERTION SEQUENCE IS3B-RELATED"/>
    <property type="match status" value="1"/>
</dbReference>
<dbReference type="AlphaFoldDB" id="A0A0S4KZ85"/>
<keyword evidence="3" id="KW-1185">Reference proteome</keyword>
<dbReference type="Pfam" id="PF13276">
    <property type="entry name" value="HTH_21"/>
    <property type="match status" value="1"/>
</dbReference>
<dbReference type="Gene3D" id="3.30.420.10">
    <property type="entry name" value="Ribonuclease H-like superfamily/Ribonuclease H"/>
    <property type="match status" value="1"/>
</dbReference>
<dbReference type="Proteomes" id="UP000066284">
    <property type="component" value="Chromosome 1"/>
</dbReference>
<name>A0A0S4KZ85_9BACT</name>
<organism evidence="2 3">
    <name type="scientific">Candidatus Nitrospira inopinata</name>
    <dbReference type="NCBI Taxonomy" id="1715989"/>
    <lineage>
        <taxon>Bacteria</taxon>
        <taxon>Pseudomonadati</taxon>
        <taxon>Nitrospirota</taxon>
        <taxon>Nitrospiria</taxon>
        <taxon>Nitrospirales</taxon>
        <taxon>Nitrospiraceae</taxon>
        <taxon>Nitrospira</taxon>
    </lineage>
</organism>
<dbReference type="PROSITE" id="PS50994">
    <property type="entry name" value="INTEGRASE"/>
    <property type="match status" value="1"/>
</dbReference>
<dbReference type="NCBIfam" id="NF033516">
    <property type="entry name" value="transpos_IS3"/>
    <property type="match status" value="1"/>
</dbReference>
<dbReference type="InterPro" id="IPR025948">
    <property type="entry name" value="HTH-like_dom"/>
</dbReference>
<dbReference type="Pfam" id="PF01527">
    <property type="entry name" value="HTH_Tnp_1"/>
    <property type="match status" value="1"/>
</dbReference>
<evidence type="ECO:0000313" key="2">
    <source>
        <dbReference type="EMBL" id="CUQ67026.1"/>
    </source>
</evidence>
<dbReference type="RefSeq" id="WP_082633704.1">
    <property type="nucleotide sequence ID" value="NZ_LN885086.1"/>
</dbReference>
<dbReference type="Pfam" id="PF13333">
    <property type="entry name" value="rve_2"/>
    <property type="match status" value="1"/>
</dbReference>
<feature type="domain" description="Integrase catalytic" evidence="1">
    <location>
        <begin position="199"/>
        <end position="361"/>
    </location>
</feature>
<sequence length="366" mass="41565">MGARRKFSAESTREAVAMLDAPGVTVSQIAADRGIGANVLGRWRRELRRQPQQAFVGHGCSRDQGAGFFARSGRVHRESGAMKDRMIQRGRDAFPIRWMGRCLRVSASGDDGWATRTPSRRTAENARLVRRMRELHTEHDGVLGSPRMWEELRYASERCGRHRVARLMRRAGLQGVPQRRKTSGLPPAGTQNHLERDFTATAPNTKWVTDITYIRTAEHWLYLCIVLDLHSGVVVGGSMSPRQDRHLVMQAVLMAVWQRPGRTPVILHSDRGCQFTSEEYQSFLAAHHITCSMSAVGSCADNAAAESFFGVLKRERVNRRPYRTRAEARADLFDYIERWHNPRQRRRLAVQQEGKQRLTQVSVETG</sequence>
<dbReference type="PANTHER" id="PTHR46889:SF4">
    <property type="entry name" value="TRANSPOSASE INSO FOR INSERTION SEQUENCE ELEMENT IS911B-RELATED"/>
    <property type="match status" value="1"/>
</dbReference>
<dbReference type="KEGG" id="nio:NITINOP_2054"/>
<dbReference type="OrthoDB" id="9813957at2"/>
<reference evidence="3" key="1">
    <citation type="submission" date="2015-09" db="EMBL/GenBank/DDBJ databases">
        <authorList>
            <person name="Daims H."/>
        </authorList>
    </citation>
    <scope>NUCLEOTIDE SEQUENCE [LARGE SCALE GENOMIC DNA]</scope>
</reference>
<dbReference type="InterPro" id="IPR009057">
    <property type="entry name" value="Homeodomain-like_sf"/>
</dbReference>
<dbReference type="SUPFAM" id="SSF46689">
    <property type="entry name" value="Homeodomain-like"/>
    <property type="match status" value="1"/>
</dbReference>
<dbReference type="Pfam" id="PF00665">
    <property type="entry name" value="rve"/>
    <property type="match status" value="1"/>
</dbReference>
<dbReference type="GO" id="GO:0006313">
    <property type="term" value="P:DNA transposition"/>
    <property type="evidence" value="ECO:0007669"/>
    <property type="project" value="InterPro"/>
</dbReference>
<accession>A0A0S4KZ85</accession>
<dbReference type="InterPro" id="IPR048020">
    <property type="entry name" value="Transpos_IS3"/>
</dbReference>
<dbReference type="InterPro" id="IPR012337">
    <property type="entry name" value="RNaseH-like_sf"/>
</dbReference>
<dbReference type="GO" id="GO:0003677">
    <property type="term" value="F:DNA binding"/>
    <property type="evidence" value="ECO:0007669"/>
    <property type="project" value="InterPro"/>
</dbReference>
<dbReference type="InterPro" id="IPR002514">
    <property type="entry name" value="Transposase_8"/>
</dbReference>
<evidence type="ECO:0000259" key="1">
    <source>
        <dbReference type="PROSITE" id="PS50994"/>
    </source>
</evidence>
<proteinExistence type="predicted"/>
<evidence type="ECO:0000313" key="3">
    <source>
        <dbReference type="Proteomes" id="UP000066284"/>
    </source>
</evidence>
<dbReference type="GO" id="GO:0004803">
    <property type="term" value="F:transposase activity"/>
    <property type="evidence" value="ECO:0007669"/>
    <property type="project" value="InterPro"/>
</dbReference>
<dbReference type="InterPro" id="IPR050900">
    <property type="entry name" value="Transposase_IS3/IS150/IS904"/>
</dbReference>
<gene>
    <name evidence="2" type="ORF">NITINOP_2054</name>
</gene>
<dbReference type="EMBL" id="LN885086">
    <property type="protein sequence ID" value="CUQ67026.1"/>
    <property type="molecule type" value="Genomic_DNA"/>
</dbReference>
<dbReference type="InterPro" id="IPR001584">
    <property type="entry name" value="Integrase_cat-core"/>
</dbReference>
<dbReference type="GO" id="GO:0015074">
    <property type="term" value="P:DNA integration"/>
    <property type="evidence" value="ECO:0007669"/>
    <property type="project" value="InterPro"/>
</dbReference>
<protein>
    <submittedName>
        <fullName evidence="2">Integrase, catalytic region (Modular protein)</fullName>
    </submittedName>
</protein>
<dbReference type="InterPro" id="IPR036397">
    <property type="entry name" value="RNaseH_sf"/>
</dbReference>
<dbReference type="SUPFAM" id="SSF53098">
    <property type="entry name" value="Ribonuclease H-like"/>
    <property type="match status" value="1"/>
</dbReference>